<dbReference type="NCBIfam" id="NF011162">
    <property type="entry name" value="PRK14563.1"/>
    <property type="match status" value="1"/>
</dbReference>
<evidence type="ECO:0000256" key="1">
    <source>
        <dbReference type="ARBA" id="ARBA00022490"/>
    </source>
</evidence>
<dbReference type="EMBL" id="MDTU01000001">
    <property type="protein sequence ID" value="ODN42837.1"/>
    <property type="molecule type" value="Genomic_DNA"/>
</dbReference>
<comment type="caution">
    <text evidence="3">The sequence shown here is derived from an EMBL/GenBank/DDBJ whole genome shotgun (WGS) entry which is preliminary data.</text>
</comment>
<dbReference type="Proteomes" id="UP000094329">
    <property type="component" value="Unassembled WGS sequence"/>
</dbReference>
<dbReference type="InterPro" id="IPR023200">
    <property type="entry name" value="RMF_sf"/>
</dbReference>
<organism evidence="3 4">
    <name type="scientific">Piscirickettsia litoralis</name>
    <dbReference type="NCBI Taxonomy" id="1891921"/>
    <lineage>
        <taxon>Bacteria</taxon>
        <taxon>Pseudomonadati</taxon>
        <taxon>Pseudomonadota</taxon>
        <taxon>Gammaproteobacteria</taxon>
        <taxon>Thiotrichales</taxon>
        <taxon>Piscirickettsiaceae</taxon>
        <taxon>Piscirickettsia</taxon>
    </lineage>
</organism>
<evidence type="ECO:0000313" key="4">
    <source>
        <dbReference type="Proteomes" id="UP000094329"/>
    </source>
</evidence>
<evidence type="ECO:0000256" key="2">
    <source>
        <dbReference type="ARBA" id="ARBA00022845"/>
    </source>
</evidence>
<keyword evidence="4" id="KW-1185">Reference proteome</keyword>
<sequence length="65" mass="7630">MQRQKRDPDSRAYQRGYRAGLLGQSQEVCPFHADNKRGHWLTGWREGHDRHKLGFEEIASSDYLS</sequence>
<keyword evidence="1" id="KW-0963">Cytoplasm</keyword>
<evidence type="ECO:0000313" key="3">
    <source>
        <dbReference type="EMBL" id="ODN42837.1"/>
    </source>
</evidence>
<dbReference type="NCBIfam" id="NF041886">
    <property type="entry name" value="Rmf_CrpP_fam"/>
    <property type="match status" value="1"/>
</dbReference>
<dbReference type="Pfam" id="PF04957">
    <property type="entry name" value="RMF"/>
    <property type="match status" value="1"/>
</dbReference>
<dbReference type="Gene3D" id="1.10.10.620">
    <property type="entry name" value="ribosome modulation factor like domain"/>
    <property type="match status" value="1"/>
</dbReference>
<name>A0ABX3A1V2_9GAMM</name>
<proteinExistence type="predicted"/>
<keyword evidence="2" id="KW-0810">Translation regulation</keyword>
<gene>
    <name evidence="3" type="ORF">BGC07_07775</name>
</gene>
<reference evidence="3 4" key="1">
    <citation type="submission" date="2016-08" db="EMBL/GenBank/DDBJ databases">
        <title>Draft genome sequence of Candidatus Piscirickettsia litoralis, from seawater.</title>
        <authorList>
            <person name="Wan X."/>
            <person name="Lee A.J."/>
            <person name="Hou S."/>
            <person name="Donachie S.P."/>
        </authorList>
    </citation>
    <scope>NUCLEOTIDE SEQUENCE [LARGE SCALE GENOMIC DNA]</scope>
    <source>
        <strain evidence="3 4">Y2</strain>
    </source>
</reference>
<dbReference type="InterPro" id="IPR007040">
    <property type="entry name" value="Ribosome_modulation_factor"/>
</dbReference>
<protein>
    <submittedName>
        <fullName evidence="3">Ribosome modulation factor</fullName>
    </submittedName>
</protein>
<dbReference type="RefSeq" id="WP_069312634.1">
    <property type="nucleotide sequence ID" value="NZ_MDTU01000001.1"/>
</dbReference>
<accession>A0ABX3A1V2</accession>